<feature type="region of interest" description="Disordered" evidence="1">
    <location>
        <begin position="336"/>
        <end position="382"/>
    </location>
</feature>
<dbReference type="EMBL" id="CAJQZP010001342">
    <property type="protein sequence ID" value="CAG5040262.1"/>
    <property type="molecule type" value="Genomic_DNA"/>
</dbReference>
<evidence type="ECO:0000256" key="1">
    <source>
        <dbReference type="SAM" id="MobiDB-lite"/>
    </source>
</evidence>
<feature type="region of interest" description="Disordered" evidence="1">
    <location>
        <begin position="833"/>
        <end position="984"/>
    </location>
</feature>
<dbReference type="AlphaFoldDB" id="A0A8S3XW68"/>
<comment type="caution">
    <text evidence="2">The sequence shown here is derived from an EMBL/GenBank/DDBJ whole genome shotgun (WGS) entry which is preliminary data.</text>
</comment>
<accession>A0A8S3XW68</accession>
<reference evidence="2" key="1">
    <citation type="submission" date="2021-04" db="EMBL/GenBank/DDBJ databases">
        <authorList>
            <person name="Tunstrom K."/>
        </authorList>
    </citation>
    <scope>NUCLEOTIDE SEQUENCE</scope>
</reference>
<feature type="compositionally biased region" description="Basic and acidic residues" evidence="1">
    <location>
        <begin position="430"/>
        <end position="440"/>
    </location>
</feature>
<dbReference type="GO" id="GO:0005634">
    <property type="term" value="C:nucleus"/>
    <property type="evidence" value="ECO:0007669"/>
    <property type="project" value="TreeGrafter"/>
</dbReference>
<dbReference type="PANTHER" id="PTHR15976:SF16">
    <property type="entry name" value="ASTEROID DOMAIN-CONTAINING PROTEIN"/>
    <property type="match status" value="1"/>
</dbReference>
<dbReference type="OrthoDB" id="10061469at2759"/>
<feature type="compositionally biased region" description="Basic residues" evidence="1">
    <location>
        <begin position="340"/>
        <end position="350"/>
    </location>
</feature>
<proteinExistence type="predicted"/>
<feature type="compositionally biased region" description="Polar residues" evidence="1">
    <location>
        <begin position="353"/>
        <end position="372"/>
    </location>
</feature>
<sequence length="984" mass="108525">MVRKLNYKWLPFPSFGSCNSFLAWFFESRSITLDEQNEGVGVDLFKIARNHAGGFRLVLDAEGCLDRLYGGYFSDWACGGQWARCVQFLTTLAQALAEHQVALCVCFNGAHPTPPAVPQHWIQTQATYRQRVNSVLRHIVTKGTPPPKVWWVPPTGLHSCLRTALRYLNIPIMVSSDDHCQEVVGLCREKTYAGLVGCSGEYLVFQPPRYFSSSQLKLTYRSSLETKEYMVHELPRVLDVPQDRLCLMAALLGGTILSEQSLQDFYKRLGITQKKQQVPPETLIKTISQFVRDLPSADVDAACIEVFGDMNDLRAAKLKQAVQYYLNGTKDGFLKYRTASGRRPKTNKKNQKQDMSPQSTSADLDTSKLATESSEHEQKGLEDYKLATANASIHADFGMEEGTSDMTHAIASMSLETGDGVPVQQQAAKVGERNEKESTTSKEGVQSGSKVAQSDDNCPPAPAEVLRTCAERHARGLMHPQMLSILTHRQVTLPVLMEDDNHREIPSIHHFFRPIRQNVYAILYNMHHHRFMAQKAKEEGTSIPSANEKPCTVQVAEWIYSRVNPGKSPELVPGIVLDWPVPTVQRLWFGTAQDDKCRRIRAFLSCMRSDTPLMLNTSYVPQHLLILATVLRFIMTSQIQILRRQELDAFLATAFSNDLMNALHLQEMTVNGMSARGVQLGALVMAGAEAALLANDACGAPVPWLVAAPWLYFDGKLLQRNLHRAAHCKHLAQLCDNHLDTVVKVERMRKAILEGLEVEFAMPPLPLVAGVVGGPLGGQLGWTRGRGRGAGARLEIAGVVVGQWGGGSYPARAHRYPQFVILQVSYVGYTPPPRNAYGGRGWRGARGGRGRGRGAARGGAGGTAVRSTRRPRRDHDEPAKPATLTVNGKTVRPEDLSIQGDDGSPHEDNVMPENEAEGSQPQKSKSGKNVKKSVGKGKKKGTNPKTDVAQSLEANGPLDKNKVVELSHNSEKEHIGQGDAPEPN</sequence>
<feature type="compositionally biased region" description="Basic residues" evidence="1">
    <location>
        <begin position="925"/>
        <end position="942"/>
    </location>
</feature>
<feature type="region of interest" description="Disordered" evidence="1">
    <location>
        <begin position="416"/>
        <end position="460"/>
    </location>
</feature>
<gene>
    <name evidence="2" type="ORF">PAPOLLO_LOCUS21890</name>
</gene>
<feature type="compositionally biased region" description="Polar residues" evidence="1">
    <location>
        <begin position="441"/>
        <end position="456"/>
    </location>
</feature>
<feature type="compositionally biased region" description="Basic and acidic residues" evidence="1">
    <location>
        <begin position="373"/>
        <end position="382"/>
    </location>
</feature>
<protein>
    <submittedName>
        <fullName evidence="2">(apollo) hypothetical protein</fullName>
    </submittedName>
</protein>
<feature type="compositionally biased region" description="Polar residues" evidence="1">
    <location>
        <begin position="943"/>
        <end position="953"/>
    </location>
</feature>
<dbReference type="PANTHER" id="PTHR15976">
    <property type="entry name" value="CONSTITUTIVE COACTIVATOR OF PEROXISOME PROLIFERATOR-ACTIVATED RECEPTOR GAMMA"/>
    <property type="match status" value="1"/>
</dbReference>
<keyword evidence="3" id="KW-1185">Reference proteome</keyword>
<evidence type="ECO:0000313" key="2">
    <source>
        <dbReference type="EMBL" id="CAG5040262.1"/>
    </source>
</evidence>
<feature type="compositionally biased region" description="Basic and acidic residues" evidence="1">
    <location>
        <begin position="959"/>
        <end position="976"/>
    </location>
</feature>
<name>A0A8S3XW68_PARAO</name>
<dbReference type="InterPro" id="IPR026784">
    <property type="entry name" value="Coact_PPARg"/>
</dbReference>
<evidence type="ECO:0000313" key="3">
    <source>
        <dbReference type="Proteomes" id="UP000691718"/>
    </source>
</evidence>
<organism evidence="2 3">
    <name type="scientific">Parnassius apollo</name>
    <name type="common">Apollo butterfly</name>
    <name type="synonym">Papilio apollo</name>
    <dbReference type="NCBI Taxonomy" id="110799"/>
    <lineage>
        <taxon>Eukaryota</taxon>
        <taxon>Metazoa</taxon>
        <taxon>Ecdysozoa</taxon>
        <taxon>Arthropoda</taxon>
        <taxon>Hexapoda</taxon>
        <taxon>Insecta</taxon>
        <taxon>Pterygota</taxon>
        <taxon>Neoptera</taxon>
        <taxon>Endopterygota</taxon>
        <taxon>Lepidoptera</taxon>
        <taxon>Glossata</taxon>
        <taxon>Ditrysia</taxon>
        <taxon>Papilionoidea</taxon>
        <taxon>Papilionidae</taxon>
        <taxon>Parnassiinae</taxon>
        <taxon>Parnassini</taxon>
        <taxon>Parnassius</taxon>
        <taxon>Parnassius</taxon>
    </lineage>
</organism>
<dbReference type="Proteomes" id="UP000691718">
    <property type="component" value="Unassembled WGS sequence"/>
</dbReference>